<accession>A0A8H7EZ07</accession>
<organism evidence="1 2">
    <name type="scientific">Agaricus bisporus var. burnettii</name>
    <dbReference type="NCBI Taxonomy" id="192524"/>
    <lineage>
        <taxon>Eukaryota</taxon>
        <taxon>Fungi</taxon>
        <taxon>Dikarya</taxon>
        <taxon>Basidiomycota</taxon>
        <taxon>Agaricomycotina</taxon>
        <taxon>Agaricomycetes</taxon>
        <taxon>Agaricomycetidae</taxon>
        <taxon>Agaricales</taxon>
        <taxon>Agaricineae</taxon>
        <taxon>Agaricaceae</taxon>
        <taxon>Agaricus</taxon>
    </lineage>
</organism>
<comment type="caution">
    <text evidence="1">The sequence shown here is derived from an EMBL/GenBank/DDBJ whole genome shotgun (WGS) entry which is preliminary data.</text>
</comment>
<evidence type="ECO:0000313" key="2">
    <source>
        <dbReference type="Proteomes" id="UP000629468"/>
    </source>
</evidence>
<dbReference type="EMBL" id="JABXXO010000011">
    <property type="protein sequence ID" value="KAF7763934.1"/>
    <property type="molecule type" value="Genomic_DNA"/>
</dbReference>
<proteinExistence type="predicted"/>
<protein>
    <submittedName>
        <fullName evidence="1">Uncharacterized protein</fullName>
    </submittedName>
</protein>
<dbReference type="Proteomes" id="UP000629468">
    <property type="component" value="Unassembled WGS sequence"/>
</dbReference>
<dbReference type="AlphaFoldDB" id="A0A8H7EZ07"/>
<gene>
    <name evidence="1" type="ORF">Agabi119p4_8471</name>
</gene>
<name>A0A8H7EZ07_AGABI</name>
<reference evidence="1 2" key="1">
    <citation type="journal article" name="Sci. Rep.">
        <title>Telomere-to-telomere assembled and centromere annotated genomes of the two main subspecies of the button mushroom Agaricus bisporus reveal especially polymorphic chromosome ends.</title>
        <authorList>
            <person name="Sonnenberg A.S.M."/>
            <person name="Sedaghat-Telgerd N."/>
            <person name="Lavrijssen B."/>
            <person name="Ohm R.A."/>
            <person name="Hendrickx P.M."/>
            <person name="Scholtmeijer K."/>
            <person name="Baars J.J.P."/>
            <person name="van Peer A."/>
        </authorList>
    </citation>
    <scope>NUCLEOTIDE SEQUENCE [LARGE SCALE GENOMIC DNA]</scope>
    <source>
        <strain evidence="1 2">H119_p4</strain>
    </source>
</reference>
<sequence>MKFQRLIELVQCKFAICMKDSAPDWLLGPQSRVAPWCYWCFDVFLCHNIARKDVYKIAMSIFSPLDLIMPNTVLLGPKVAKWSLTEVSTYFRTQTKVDIVKTNGWIGKTMFVVSNNFYLFDVFPDRVGSIRVLSHS</sequence>
<evidence type="ECO:0000313" key="1">
    <source>
        <dbReference type="EMBL" id="KAF7763934.1"/>
    </source>
</evidence>